<reference evidence="2 3" key="1">
    <citation type="submission" date="2016-10" db="EMBL/GenBank/DDBJ databases">
        <authorList>
            <person name="de Groot N.N."/>
        </authorList>
    </citation>
    <scope>NUCLEOTIDE SEQUENCE [LARGE SCALE GENOMIC DNA]</scope>
    <source>
        <strain evidence="2 3">CGMCC 1.3401</strain>
    </source>
</reference>
<dbReference type="GO" id="GO:0005737">
    <property type="term" value="C:cytoplasm"/>
    <property type="evidence" value="ECO:0007669"/>
    <property type="project" value="InterPro"/>
</dbReference>
<dbReference type="SUPFAM" id="SSF53474">
    <property type="entry name" value="alpha/beta-Hydrolases"/>
    <property type="match status" value="1"/>
</dbReference>
<gene>
    <name evidence="2" type="ORF">SAMN02927900_06242</name>
</gene>
<dbReference type="InterPro" id="IPR005944">
    <property type="entry name" value="Pro_iminopeptidase"/>
</dbReference>
<evidence type="ECO:0000313" key="3">
    <source>
        <dbReference type="Proteomes" id="UP000199542"/>
    </source>
</evidence>
<sequence>MKASEQAAFHVFALFQNRAYDTGFLETGDGNRIYRQCCGNLLGQAALVLHSGPGLGCSAAARRYFDPSACLIVLFDQRNCGRSAWLDDGVLLATRDAFREYPASW</sequence>
<evidence type="ECO:0000313" key="2">
    <source>
        <dbReference type="EMBL" id="SCW89240.1"/>
    </source>
</evidence>
<dbReference type="InterPro" id="IPR029058">
    <property type="entry name" value="AB_hydrolase_fold"/>
</dbReference>
<accession>A0A1G4U6G6</accession>
<name>A0A1G4U6G6_9HYPH</name>
<evidence type="ECO:0000256" key="1">
    <source>
        <dbReference type="ARBA" id="ARBA00021843"/>
    </source>
</evidence>
<dbReference type="AlphaFoldDB" id="A0A1G4U6G6"/>
<dbReference type="PANTHER" id="PTHR43722">
    <property type="entry name" value="PROLINE IMINOPEPTIDASE"/>
    <property type="match status" value="1"/>
</dbReference>
<proteinExistence type="predicted"/>
<dbReference type="Proteomes" id="UP000199542">
    <property type="component" value="Unassembled WGS sequence"/>
</dbReference>
<protein>
    <recommendedName>
        <fullName evidence="1">Proline iminopeptidase</fullName>
    </recommendedName>
</protein>
<dbReference type="GO" id="GO:0004177">
    <property type="term" value="F:aminopeptidase activity"/>
    <property type="evidence" value="ECO:0007669"/>
    <property type="project" value="UniProtKB-EC"/>
</dbReference>
<dbReference type="GO" id="GO:0006508">
    <property type="term" value="P:proteolysis"/>
    <property type="evidence" value="ECO:0007669"/>
    <property type="project" value="InterPro"/>
</dbReference>
<dbReference type="EMBL" id="FMTM01000019">
    <property type="protein sequence ID" value="SCW89240.1"/>
    <property type="molecule type" value="Genomic_DNA"/>
</dbReference>
<dbReference type="Gene3D" id="3.40.50.1820">
    <property type="entry name" value="alpha/beta hydrolase"/>
    <property type="match status" value="1"/>
</dbReference>
<dbReference type="PANTHER" id="PTHR43722:SF1">
    <property type="entry name" value="PROLINE IMINOPEPTIDASE"/>
    <property type="match status" value="1"/>
</dbReference>
<organism evidence="2 3">
    <name type="scientific">Rhizobium mongolense subsp. loessense</name>
    <dbReference type="NCBI Taxonomy" id="158890"/>
    <lineage>
        <taxon>Bacteria</taxon>
        <taxon>Pseudomonadati</taxon>
        <taxon>Pseudomonadota</taxon>
        <taxon>Alphaproteobacteria</taxon>
        <taxon>Hyphomicrobiales</taxon>
        <taxon>Rhizobiaceae</taxon>
        <taxon>Rhizobium/Agrobacterium group</taxon>
        <taxon>Rhizobium</taxon>
    </lineage>
</organism>